<dbReference type="KEGG" id="fll:EI427_24620"/>
<feature type="signal peptide" evidence="1">
    <location>
        <begin position="1"/>
        <end position="23"/>
    </location>
</feature>
<organism evidence="2 3">
    <name type="scientific">Flammeovirga pectinis</name>
    <dbReference type="NCBI Taxonomy" id="2494373"/>
    <lineage>
        <taxon>Bacteria</taxon>
        <taxon>Pseudomonadati</taxon>
        <taxon>Bacteroidota</taxon>
        <taxon>Cytophagia</taxon>
        <taxon>Cytophagales</taxon>
        <taxon>Flammeovirgaceae</taxon>
        <taxon>Flammeovirga</taxon>
    </lineage>
</organism>
<sequence length="162" mass="17946">MKNNILFTVIIALASFVSSCSTSNDLEPIFPEASAPVYDDDINYGKDNPLEDGDADYTNDAIPNGIIYSCTFVSRLGKELVNNDGFTLNSSGYTHDETGQLSYIVDVTSPDGQQIRYKAEYDSRQFVLTIKNCDTTNVTIFYAIETEYGSSINNPDFQLPCK</sequence>
<keyword evidence="1" id="KW-0732">Signal</keyword>
<proteinExistence type="predicted"/>
<dbReference type="AlphaFoldDB" id="A0A3S9PB91"/>
<dbReference type="PROSITE" id="PS51257">
    <property type="entry name" value="PROKAR_LIPOPROTEIN"/>
    <property type="match status" value="1"/>
</dbReference>
<accession>A0A3S9PB91</accession>
<dbReference type="EMBL" id="CP034563">
    <property type="protein sequence ID" value="AZQ65399.1"/>
    <property type="molecule type" value="Genomic_DNA"/>
</dbReference>
<dbReference type="Proteomes" id="UP000267268">
    <property type="component" value="Chromosome 2"/>
</dbReference>
<dbReference type="RefSeq" id="WP_126620073.1">
    <property type="nucleotide sequence ID" value="NZ_CP034563.1"/>
</dbReference>
<evidence type="ECO:0000256" key="1">
    <source>
        <dbReference type="SAM" id="SignalP"/>
    </source>
</evidence>
<evidence type="ECO:0000313" key="3">
    <source>
        <dbReference type="Proteomes" id="UP000267268"/>
    </source>
</evidence>
<reference evidence="2 3" key="1">
    <citation type="submission" date="2018-12" db="EMBL/GenBank/DDBJ databases">
        <title>Flammeovirga pectinis sp. nov., isolated from the gut of the Korean scallop, Patinopecten yessoensis.</title>
        <authorList>
            <person name="Bae J.-W."/>
            <person name="Jeong Y.-S."/>
            <person name="Kang W."/>
        </authorList>
    </citation>
    <scope>NUCLEOTIDE SEQUENCE [LARGE SCALE GENOMIC DNA]</scope>
    <source>
        <strain evidence="2 3">L12M1</strain>
    </source>
</reference>
<name>A0A3S9PB91_9BACT</name>
<keyword evidence="3" id="KW-1185">Reference proteome</keyword>
<feature type="chain" id="PRO_5019203018" evidence="1">
    <location>
        <begin position="24"/>
        <end position="162"/>
    </location>
</feature>
<dbReference type="OrthoDB" id="9822762at2"/>
<evidence type="ECO:0000313" key="2">
    <source>
        <dbReference type="EMBL" id="AZQ65399.1"/>
    </source>
</evidence>
<protein>
    <submittedName>
        <fullName evidence="2">Uncharacterized protein</fullName>
    </submittedName>
</protein>
<gene>
    <name evidence="2" type="ORF">EI427_24620</name>
</gene>